<keyword evidence="3" id="KW-1185">Reference proteome</keyword>
<dbReference type="GO" id="GO:0004519">
    <property type="term" value="F:endonuclease activity"/>
    <property type="evidence" value="ECO:0007669"/>
    <property type="project" value="UniProtKB-KW"/>
</dbReference>
<dbReference type="InterPro" id="IPR002711">
    <property type="entry name" value="HNH"/>
</dbReference>
<gene>
    <name evidence="2" type="ORF">IC609_14610</name>
</gene>
<accession>A0A927FJ92</accession>
<dbReference type="InterPro" id="IPR003615">
    <property type="entry name" value="HNH_nuc"/>
</dbReference>
<dbReference type="EMBL" id="JACYFT010000004">
    <property type="protein sequence ID" value="MBD8051776.1"/>
    <property type="molecule type" value="Genomic_DNA"/>
</dbReference>
<protein>
    <submittedName>
        <fullName evidence="2">HNH endonuclease</fullName>
    </submittedName>
</protein>
<proteinExistence type="predicted"/>
<dbReference type="Pfam" id="PF01844">
    <property type="entry name" value="HNH"/>
    <property type="match status" value="1"/>
</dbReference>
<reference evidence="2" key="1">
    <citation type="submission" date="2020-09" db="EMBL/GenBank/DDBJ databases">
        <title>Genome seq and assembly of Limnohabitants sp.</title>
        <authorList>
            <person name="Chhetri G."/>
        </authorList>
    </citation>
    <scope>NUCLEOTIDE SEQUENCE</scope>
    <source>
        <strain evidence="2">JUR4</strain>
    </source>
</reference>
<dbReference type="CDD" id="cd00085">
    <property type="entry name" value="HNHc"/>
    <property type="match status" value="1"/>
</dbReference>
<dbReference type="Proteomes" id="UP000647424">
    <property type="component" value="Unassembled WGS sequence"/>
</dbReference>
<keyword evidence="2" id="KW-0540">Nuclease</keyword>
<dbReference type="Gene3D" id="1.10.30.50">
    <property type="match status" value="1"/>
</dbReference>
<evidence type="ECO:0000259" key="1">
    <source>
        <dbReference type="Pfam" id="PF01844"/>
    </source>
</evidence>
<evidence type="ECO:0000313" key="3">
    <source>
        <dbReference type="Proteomes" id="UP000647424"/>
    </source>
</evidence>
<keyword evidence="2" id="KW-0378">Hydrolase</keyword>
<comment type="caution">
    <text evidence="2">The sequence shown here is derived from an EMBL/GenBank/DDBJ whole genome shotgun (WGS) entry which is preliminary data.</text>
</comment>
<dbReference type="GO" id="GO:0003676">
    <property type="term" value="F:nucleic acid binding"/>
    <property type="evidence" value="ECO:0007669"/>
    <property type="project" value="InterPro"/>
</dbReference>
<dbReference type="GO" id="GO:0008270">
    <property type="term" value="F:zinc ion binding"/>
    <property type="evidence" value="ECO:0007669"/>
    <property type="project" value="InterPro"/>
</dbReference>
<keyword evidence="2" id="KW-0255">Endonuclease</keyword>
<evidence type="ECO:0000313" key="2">
    <source>
        <dbReference type="EMBL" id="MBD8051776.1"/>
    </source>
</evidence>
<name>A0A927FJ92_9BURK</name>
<organism evidence="2 3">
    <name type="scientific">Limnohabitans radicicola</name>
    <dbReference type="NCBI Taxonomy" id="2771427"/>
    <lineage>
        <taxon>Bacteria</taxon>
        <taxon>Pseudomonadati</taxon>
        <taxon>Pseudomonadota</taxon>
        <taxon>Betaproteobacteria</taxon>
        <taxon>Burkholderiales</taxon>
        <taxon>Comamonadaceae</taxon>
        <taxon>Limnohabitans</taxon>
    </lineage>
</organism>
<feature type="domain" description="HNH" evidence="1">
    <location>
        <begin position="6"/>
        <end position="39"/>
    </location>
</feature>
<dbReference type="AlphaFoldDB" id="A0A927FJ92"/>
<sequence length="51" mass="5528">MLQPAKVVDHIVPVKQGGERFERANLQSLCVPCHNAKTASETASLRNQAPS</sequence>